<comment type="caution">
    <text evidence="1">The sequence shown here is derived from an EMBL/GenBank/DDBJ whole genome shotgun (WGS) entry which is preliminary data.</text>
</comment>
<evidence type="ECO:0000313" key="2">
    <source>
        <dbReference type="Proteomes" id="UP001458415"/>
    </source>
</evidence>
<protein>
    <submittedName>
        <fullName evidence="1">Uncharacterized protein</fullName>
    </submittedName>
</protein>
<dbReference type="EMBL" id="JBEPCU010000048">
    <property type="protein sequence ID" value="MER6976520.1"/>
    <property type="molecule type" value="Genomic_DNA"/>
</dbReference>
<evidence type="ECO:0000313" key="1">
    <source>
        <dbReference type="EMBL" id="MER6976520.1"/>
    </source>
</evidence>
<reference evidence="1 2" key="1">
    <citation type="submission" date="2024-06" db="EMBL/GenBank/DDBJ databases">
        <title>The Natural Products Discovery Center: Release of the First 8490 Sequenced Strains for Exploring Actinobacteria Biosynthetic Diversity.</title>
        <authorList>
            <person name="Kalkreuter E."/>
            <person name="Kautsar S.A."/>
            <person name="Yang D."/>
            <person name="Bader C.D."/>
            <person name="Teijaro C.N."/>
            <person name="Fluegel L."/>
            <person name="Davis C.M."/>
            <person name="Simpson J.R."/>
            <person name="Lauterbach L."/>
            <person name="Steele A.D."/>
            <person name="Gui C."/>
            <person name="Meng S."/>
            <person name="Li G."/>
            <person name="Viehrig K."/>
            <person name="Ye F."/>
            <person name="Su P."/>
            <person name="Kiefer A.F."/>
            <person name="Nichols A."/>
            <person name="Cepeda A.J."/>
            <person name="Yan W."/>
            <person name="Fan B."/>
            <person name="Jiang Y."/>
            <person name="Adhikari A."/>
            <person name="Zheng C.-J."/>
            <person name="Schuster L."/>
            <person name="Cowan T.M."/>
            <person name="Smanski M.J."/>
            <person name="Chevrette M.G."/>
            <person name="De Carvalho L.P.S."/>
            <person name="Shen B."/>
        </authorList>
    </citation>
    <scope>NUCLEOTIDE SEQUENCE [LARGE SCALE GENOMIC DNA]</scope>
    <source>
        <strain evidence="1 2">NPDC000634</strain>
    </source>
</reference>
<gene>
    <name evidence="1" type="ORF">ABT317_05610</name>
</gene>
<sequence length="70" mass="7588">MLVTAEVDASRATALAEDVSASGAELRMAVHYLCRAVADTIEVARLRGERLSLDPEAKETAEFLRQTLTP</sequence>
<dbReference type="Proteomes" id="UP001458415">
    <property type="component" value="Unassembled WGS sequence"/>
</dbReference>
<organism evidence="1 2">
    <name type="scientific">Streptomyces carpinensis</name>
    <dbReference type="NCBI Taxonomy" id="66369"/>
    <lineage>
        <taxon>Bacteria</taxon>
        <taxon>Bacillati</taxon>
        <taxon>Actinomycetota</taxon>
        <taxon>Actinomycetes</taxon>
        <taxon>Kitasatosporales</taxon>
        <taxon>Streptomycetaceae</taxon>
        <taxon>Streptomyces</taxon>
    </lineage>
</organism>
<name>A0ABV1VX63_9ACTN</name>
<proteinExistence type="predicted"/>
<keyword evidence="2" id="KW-1185">Reference proteome</keyword>
<accession>A0ABV1VX63</accession>